<dbReference type="Gene3D" id="3.40.50.150">
    <property type="entry name" value="Vaccinia Virus protein VP39"/>
    <property type="match status" value="2"/>
</dbReference>
<evidence type="ECO:0000256" key="2">
    <source>
        <dbReference type="ARBA" id="ARBA00022679"/>
    </source>
</evidence>
<evidence type="ECO:0000256" key="1">
    <source>
        <dbReference type="ARBA" id="ARBA00022603"/>
    </source>
</evidence>
<dbReference type="PROSITE" id="PS01231">
    <property type="entry name" value="TRMA_2"/>
    <property type="match status" value="1"/>
</dbReference>
<name>A0A3C1KL47_9GAMM</name>
<dbReference type="Gene3D" id="2.40.50.1070">
    <property type="match status" value="1"/>
</dbReference>
<evidence type="ECO:0000256" key="4">
    <source>
        <dbReference type="PROSITE-ProRule" id="PRU01024"/>
    </source>
</evidence>
<protein>
    <recommendedName>
        <fullName evidence="8">Class I SAM-dependent RNA methyltransferase</fullName>
    </recommendedName>
</protein>
<dbReference type="PANTHER" id="PTHR11061">
    <property type="entry name" value="RNA M5U METHYLTRANSFERASE"/>
    <property type="match status" value="1"/>
</dbReference>
<reference evidence="6 7" key="1">
    <citation type="journal article" date="2018" name="Nat. Biotechnol.">
        <title>A standardized bacterial taxonomy based on genome phylogeny substantially revises the tree of life.</title>
        <authorList>
            <person name="Parks D.H."/>
            <person name="Chuvochina M."/>
            <person name="Waite D.W."/>
            <person name="Rinke C."/>
            <person name="Skarshewski A."/>
            <person name="Chaumeil P.A."/>
            <person name="Hugenholtz P."/>
        </authorList>
    </citation>
    <scope>NUCLEOTIDE SEQUENCE [LARGE SCALE GENOMIC DNA]</scope>
    <source>
        <strain evidence="6">UBA9158</strain>
    </source>
</reference>
<evidence type="ECO:0000313" key="6">
    <source>
        <dbReference type="EMBL" id="HAN27432.1"/>
    </source>
</evidence>
<dbReference type="EMBL" id="DMND01000097">
    <property type="protein sequence ID" value="HAN27432.1"/>
    <property type="molecule type" value="Genomic_DNA"/>
</dbReference>
<dbReference type="InterPro" id="IPR030390">
    <property type="entry name" value="MeTrfase_TrmA_AS"/>
</dbReference>
<dbReference type="InterPro" id="IPR030391">
    <property type="entry name" value="MeTrfase_TrmA_CS"/>
</dbReference>
<dbReference type="GO" id="GO:0070041">
    <property type="term" value="F:rRNA (uridine-C5-)-methyltransferase activity"/>
    <property type="evidence" value="ECO:0007669"/>
    <property type="project" value="TreeGrafter"/>
</dbReference>
<dbReference type="STRING" id="1121937.GCA_000423125_01358"/>
<dbReference type="Proteomes" id="UP000259273">
    <property type="component" value="Unassembled WGS sequence"/>
</dbReference>
<dbReference type="AlphaFoldDB" id="A0A3C1KL47"/>
<dbReference type="PANTHER" id="PTHR11061:SF30">
    <property type="entry name" value="TRNA (URACIL(54)-C(5))-METHYLTRANSFERASE"/>
    <property type="match status" value="1"/>
</dbReference>
<dbReference type="Pfam" id="PF05958">
    <property type="entry name" value="tRNA_U5-meth_tr"/>
    <property type="match status" value="1"/>
</dbReference>
<dbReference type="InterPro" id="IPR010280">
    <property type="entry name" value="U5_MeTrfase_fam"/>
</dbReference>
<keyword evidence="1 4" id="KW-0489">Methyltransferase</keyword>
<organism evidence="6 7">
    <name type="scientific">Haliea salexigens</name>
    <dbReference type="NCBI Taxonomy" id="287487"/>
    <lineage>
        <taxon>Bacteria</taxon>
        <taxon>Pseudomonadati</taxon>
        <taxon>Pseudomonadota</taxon>
        <taxon>Gammaproteobacteria</taxon>
        <taxon>Cellvibrionales</taxon>
        <taxon>Halieaceae</taxon>
        <taxon>Haliea</taxon>
    </lineage>
</organism>
<evidence type="ECO:0000313" key="7">
    <source>
        <dbReference type="Proteomes" id="UP000259273"/>
    </source>
</evidence>
<evidence type="ECO:0008006" key="8">
    <source>
        <dbReference type="Google" id="ProtNLM"/>
    </source>
</evidence>
<feature type="binding site" evidence="4">
    <location>
        <position position="208"/>
    </location>
    <ligand>
        <name>S-adenosyl-L-methionine</name>
        <dbReference type="ChEBI" id="CHEBI:59789"/>
    </ligand>
</feature>
<dbReference type="GO" id="GO:0070475">
    <property type="term" value="P:rRNA base methylation"/>
    <property type="evidence" value="ECO:0007669"/>
    <property type="project" value="TreeGrafter"/>
</dbReference>
<gene>
    <name evidence="6" type="ORF">DCP75_06890</name>
</gene>
<dbReference type="PROSITE" id="PS51687">
    <property type="entry name" value="SAM_MT_RNA_M5U"/>
    <property type="match status" value="1"/>
</dbReference>
<evidence type="ECO:0000256" key="5">
    <source>
        <dbReference type="PROSITE-ProRule" id="PRU10015"/>
    </source>
</evidence>
<keyword evidence="2 4" id="KW-0808">Transferase</keyword>
<keyword evidence="3 4" id="KW-0949">S-adenosyl-L-methionine</keyword>
<feature type="binding site" evidence="4">
    <location>
        <position position="110"/>
    </location>
    <ligand>
        <name>S-adenosyl-L-methionine</name>
        <dbReference type="ChEBI" id="CHEBI:59789"/>
    </ligand>
</feature>
<feature type="binding site" evidence="4">
    <location>
        <position position="162"/>
    </location>
    <ligand>
        <name>S-adenosyl-L-methionine</name>
        <dbReference type="ChEBI" id="CHEBI:59789"/>
    </ligand>
</feature>
<evidence type="ECO:0000256" key="3">
    <source>
        <dbReference type="ARBA" id="ARBA00022691"/>
    </source>
</evidence>
<feature type="binding site" evidence="4">
    <location>
        <position position="140"/>
    </location>
    <ligand>
        <name>S-adenosyl-L-methionine</name>
        <dbReference type="ChEBI" id="CHEBI:59789"/>
    </ligand>
</feature>
<proteinExistence type="inferred from homology"/>
<dbReference type="PROSITE" id="PS01230">
    <property type="entry name" value="TRMA_1"/>
    <property type="match status" value="1"/>
</dbReference>
<accession>A0A3C1KL47</accession>
<comment type="caution">
    <text evidence="6">The sequence shown here is derived from an EMBL/GenBank/DDBJ whole genome shotgun (WGS) entry which is preliminary data.</text>
</comment>
<sequence>MRQALARYALDDRIAPLHGAPQAFAYRNRAQFKTDGRQLGFVAAGSNRLAPITDCPVLTAPNRATLHALIEALPVPAWKPSRKHTWTTLDVDEDVTATEVVPNQRRPFRQGNDAQNNFMREWLAHRLQTLDPSRTVTELFAGSGNFTEVIAARGFQQIFAVEGVEDSVATLNARGFPATTGLYHNLFIAPECEKLQAATAQASILVLDPPRDGCKHLSALLPKKHRYRDVFYIACDVATFVRDLQALMAAGLAVKELQPLDLFPHTPHVELLCWLTR</sequence>
<feature type="active site" evidence="5">
    <location>
        <position position="235"/>
    </location>
</feature>
<dbReference type="SUPFAM" id="SSF53335">
    <property type="entry name" value="S-adenosyl-L-methionine-dependent methyltransferases"/>
    <property type="match status" value="1"/>
</dbReference>
<feature type="active site" description="Nucleophile" evidence="4">
    <location>
        <position position="235"/>
    </location>
</feature>
<dbReference type="InterPro" id="IPR029063">
    <property type="entry name" value="SAM-dependent_MTases_sf"/>
</dbReference>
<comment type="similarity">
    <text evidence="4">Belongs to the class I-like SAM-binding methyltransferase superfamily. RNA M5U methyltransferase family.</text>
</comment>